<evidence type="ECO:0000313" key="2">
    <source>
        <dbReference type="EMBL" id="OAR01589.1"/>
    </source>
</evidence>
<dbReference type="Pfam" id="PF16670">
    <property type="entry name" value="PI-PLC-C1"/>
    <property type="match status" value="1"/>
</dbReference>
<feature type="transmembrane region" description="Helical" evidence="1">
    <location>
        <begin position="21"/>
        <end position="44"/>
    </location>
</feature>
<accession>A0A179IIN3</accession>
<feature type="transmembrane region" description="Helical" evidence="1">
    <location>
        <begin position="50"/>
        <end position="70"/>
    </location>
</feature>
<name>A0A179IIN3_CORDF</name>
<keyword evidence="1" id="KW-0472">Membrane</keyword>
<organism evidence="2 3">
    <name type="scientific">Cordyceps confragosa</name>
    <name type="common">Lecanicillium lecanii</name>
    <dbReference type="NCBI Taxonomy" id="2714763"/>
    <lineage>
        <taxon>Eukaryota</taxon>
        <taxon>Fungi</taxon>
        <taxon>Dikarya</taxon>
        <taxon>Ascomycota</taxon>
        <taxon>Pezizomycotina</taxon>
        <taxon>Sordariomycetes</taxon>
        <taxon>Hypocreomycetidae</taxon>
        <taxon>Hypocreales</taxon>
        <taxon>Cordycipitaceae</taxon>
        <taxon>Akanthomyces</taxon>
    </lineage>
</organism>
<sequence length="259" mass="27648">MSILTPMPREKIKAAKKWPATGLAYTVGGTGAIVFPLAILYLASTACLSWTIRIIALLCAVMMAAAPVTLRKRLQGDKVAGWFGEFNAMCATFSNRRLPVFAVIFGFWSRTAVSLNAGVRRAGVPDLGKRCGTAFFAAGFGTLVKVPAAAAVLVRDGGECRGLILFGGAFLPAGGLSLPTAPVRDGSVVADGAGNGLTWTDGALRMNEIQVVGTHNSYHVEADPKEQNFMARFTDDAINFRYSHSALDVQLEYNRVRSM</sequence>
<feature type="non-terminal residue" evidence="2">
    <location>
        <position position="259"/>
    </location>
</feature>
<dbReference type="InterPro" id="IPR032075">
    <property type="entry name" value="PI-PLC-C1"/>
</dbReference>
<dbReference type="OrthoDB" id="2017497at2759"/>
<proteinExistence type="predicted"/>
<dbReference type="EMBL" id="LUKN01001070">
    <property type="protein sequence ID" value="OAR01589.1"/>
    <property type="molecule type" value="Genomic_DNA"/>
</dbReference>
<keyword evidence="3" id="KW-1185">Reference proteome</keyword>
<keyword evidence="1" id="KW-0812">Transmembrane</keyword>
<gene>
    <name evidence="2" type="ORF">LLEC1_03204</name>
</gene>
<dbReference type="AlphaFoldDB" id="A0A179IIN3"/>
<evidence type="ECO:0000313" key="3">
    <source>
        <dbReference type="Proteomes" id="UP000243081"/>
    </source>
</evidence>
<keyword evidence="1" id="KW-1133">Transmembrane helix</keyword>
<comment type="caution">
    <text evidence="2">The sequence shown here is derived from an EMBL/GenBank/DDBJ whole genome shotgun (WGS) entry which is preliminary data.</text>
</comment>
<dbReference type="Proteomes" id="UP000243081">
    <property type="component" value="Unassembled WGS sequence"/>
</dbReference>
<evidence type="ECO:0000256" key="1">
    <source>
        <dbReference type="SAM" id="Phobius"/>
    </source>
</evidence>
<reference evidence="2 3" key="1">
    <citation type="submission" date="2016-03" db="EMBL/GenBank/DDBJ databases">
        <title>Fine-scale spatial genetic structure of a fungal parasite of coffee scale insects.</title>
        <authorList>
            <person name="Jackson D."/>
            <person name="Zemenick K.A."/>
            <person name="Malloure B."/>
            <person name="Quandt C.A."/>
            <person name="James T.Y."/>
        </authorList>
    </citation>
    <scope>NUCLEOTIDE SEQUENCE [LARGE SCALE GENOMIC DNA]</scope>
    <source>
        <strain evidence="2 3">UM487</strain>
    </source>
</reference>
<protein>
    <submittedName>
        <fullName evidence="2">Uncharacterized protein</fullName>
    </submittedName>
</protein>